<dbReference type="GeneID" id="37043000"/>
<dbReference type="RefSeq" id="XP_025378850.1">
    <property type="nucleotide sequence ID" value="XM_025521084.1"/>
</dbReference>
<comment type="similarity">
    <text evidence="3 9">Belongs to the SYF2 family.</text>
</comment>
<dbReference type="GO" id="GO:0071013">
    <property type="term" value="C:catalytic step 2 spliceosome"/>
    <property type="evidence" value="ECO:0007669"/>
    <property type="project" value="TreeGrafter"/>
</dbReference>
<feature type="region of interest" description="Disordered" evidence="10">
    <location>
        <begin position="1"/>
        <end position="152"/>
    </location>
</feature>
<dbReference type="GO" id="GO:0071014">
    <property type="term" value="C:post-mRNA release spliceosomal complex"/>
    <property type="evidence" value="ECO:0007669"/>
    <property type="project" value="TreeGrafter"/>
</dbReference>
<evidence type="ECO:0000256" key="4">
    <source>
        <dbReference type="ARBA" id="ARBA00014745"/>
    </source>
</evidence>
<organism evidence="11 12">
    <name type="scientific">Acaromyces ingoldii</name>
    <dbReference type="NCBI Taxonomy" id="215250"/>
    <lineage>
        <taxon>Eukaryota</taxon>
        <taxon>Fungi</taxon>
        <taxon>Dikarya</taxon>
        <taxon>Basidiomycota</taxon>
        <taxon>Ustilaginomycotina</taxon>
        <taxon>Exobasidiomycetes</taxon>
        <taxon>Exobasidiales</taxon>
        <taxon>Cryptobasidiaceae</taxon>
        <taxon>Acaromyces</taxon>
    </lineage>
</organism>
<feature type="compositionally biased region" description="Acidic residues" evidence="10">
    <location>
        <begin position="92"/>
        <end position="103"/>
    </location>
</feature>
<evidence type="ECO:0000256" key="10">
    <source>
        <dbReference type="SAM" id="MobiDB-lite"/>
    </source>
</evidence>
<feature type="compositionally biased region" description="Basic and acidic residues" evidence="10">
    <location>
        <begin position="12"/>
        <end position="37"/>
    </location>
</feature>
<keyword evidence="5 9" id="KW-0507">mRNA processing</keyword>
<dbReference type="Proteomes" id="UP000245768">
    <property type="component" value="Unassembled WGS sequence"/>
</dbReference>
<keyword evidence="12" id="KW-1185">Reference proteome</keyword>
<evidence type="ECO:0000313" key="11">
    <source>
        <dbReference type="EMBL" id="PWN91652.1"/>
    </source>
</evidence>
<dbReference type="EMBL" id="KZ819635">
    <property type="protein sequence ID" value="PWN91652.1"/>
    <property type="molecule type" value="Genomic_DNA"/>
</dbReference>
<evidence type="ECO:0000313" key="12">
    <source>
        <dbReference type="Proteomes" id="UP000245768"/>
    </source>
</evidence>
<reference evidence="11" key="1">
    <citation type="journal article" date="2018" name="Mol. Biol. Evol.">
        <title>Broad Genomic Sampling Reveals a Smut Pathogenic Ancestry of the Fungal Clade Ustilaginomycotina.</title>
        <authorList>
            <person name="Kijpornyongpan T."/>
            <person name="Mondo S.J."/>
            <person name="Barry K."/>
            <person name="Sandor L."/>
            <person name="Lee J."/>
            <person name="Lipzen A."/>
            <person name="Pangilinan J."/>
            <person name="LaButti K."/>
            <person name="Hainaut M."/>
            <person name="Henrissat B."/>
            <person name="Grigoriev I.V."/>
            <person name="Spatafora J.W."/>
            <person name="Aime M.C."/>
        </authorList>
    </citation>
    <scope>NUCLEOTIDE SEQUENCE [LARGE SCALE GENOMIC DNA]</scope>
    <source>
        <strain evidence="11">MCA 4198</strain>
    </source>
</reference>
<dbReference type="GO" id="GO:0000398">
    <property type="term" value="P:mRNA splicing, via spliceosome"/>
    <property type="evidence" value="ECO:0007669"/>
    <property type="project" value="UniProtKB-UniRule"/>
</dbReference>
<comment type="function">
    <text evidence="1 9">Involved in pre-mRNA splicing.</text>
</comment>
<evidence type="ECO:0000256" key="8">
    <source>
        <dbReference type="ARBA" id="ARBA00023242"/>
    </source>
</evidence>
<evidence type="ECO:0000256" key="5">
    <source>
        <dbReference type="ARBA" id="ARBA00022664"/>
    </source>
</evidence>
<proteinExistence type="inferred from homology"/>
<keyword evidence="7 9" id="KW-0508">mRNA splicing</keyword>
<evidence type="ECO:0000256" key="3">
    <source>
        <dbReference type="ARBA" id="ARBA00010028"/>
    </source>
</evidence>
<feature type="compositionally biased region" description="Low complexity" evidence="10">
    <location>
        <begin position="68"/>
        <end position="80"/>
    </location>
</feature>
<name>A0A316YRB6_9BASI</name>
<dbReference type="STRING" id="215250.A0A316YRB6"/>
<evidence type="ECO:0000256" key="7">
    <source>
        <dbReference type="ARBA" id="ARBA00023187"/>
    </source>
</evidence>
<feature type="region of interest" description="Disordered" evidence="10">
    <location>
        <begin position="245"/>
        <end position="274"/>
    </location>
</feature>
<dbReference type="PANTHER" id="PTHR13264:SF5">
    <property type="entry name" value="PRE-MRNA-SPLICING FACTOR SYF2"/>
    <property type="match status" value="1"/>
</dbReference>
<dbReference type="OrthoDB" id="199717at2759"/>
<dbReference type="PANTHER" id="PTHR13264">
    <property type="entry name" value="GCIP-INTERACTING PROTEIN P29"/>
    <property type="match status" value="1"/>
</dbReference>
<sequence length="360" mass="39942">MPPRRTRAAKAAQEEAKADESSRAVRRTGKEREREQEQEQEQEQALGQAEDERDGQRPDATAVESVEKAASNGSTGASAKGKGKGKGKAAPEEEGGADVIEEDGSSKSEQANALTMEERMEKMKQLRKKMAESSIANRKAVATEANKAKKSAKQEAAIARKMAKAEKVLDERDAKERGEDVERQRAMGYSIEENEAWEAKLAKKAITKDQGAIDPQSAAERTYRRQINQLKPDLTTYDKQRASALGASPLQSGSSSSAMTHTTTGPSKGQVVKKDDLYGGINNLAYGDHKPDDAALDRVTQHLNQESDFRSKRSRYRPDDADAEVNYINDKNKHFNKKIKRFYDSYTQEIRENFERGTAL</sequence>
<comment type="subunit">
    <text evidence="9">May be part of a spliceosome complex.</text>
</comment>
<evidence type="ECO:0000256" key="2">
    <source>
        <dbReference type="ARBA" id="ARBA00004123"/>
    </source>
</evidence>
<dbReference type="Pfam" id="PF08231">
    <property type="entry name" value="SYF2"/>
    <property type="match status" value="1"/>
</dbReference>
<comment type="subcellular location">
    <subcellularLocation>
        <location evidence="2 9">Nucleus</location>
    </subcellularLocation>
</comment>
<keyword evidence="6 9" id="KW-0747">Spliceosome</keyword>
<accession>A0A316YRB6</accession>
<evidence type="ECO:0000256" key="9">
    <source>
        <dbReference type="RuleBase" id="RU367148"/>
    </source>
</evidence>
<dbReference type="FunCoup" id="A0A316YRB6">
    <property type="interactions" value="324"/>
</dbReference>
<dbReference type="GO" id="GO:0000974">
    <property type="term" value="C:Prp19 complex"/>
    <property type="evidence" value="ECO:0007669"/>
    <property type="project" value="TreeGrafter"/>
</dbReference>
<protein>
    <recommendedName>
        <fullName evidence="4 9">Pre-mRNA-splicing factor SYF2</fullName>
    </recommendedName>
</protein>
<dbReference type="InParanoid" id="A0A316YRB6"/>
<evidence type="ECO:0000256" key="1">
    <source>
        <dbReference type="ARBA" id="ARBA00003777"/>
    </source>
</evidence>
<gene>
    <name evidence="11" type="ORF">FA10DRAFT_265497</name>
</gene>
<dbReference type="InterPro" id="IPR013260">
    <property type="entry name" value="mRNA_splic_SYF2"/>
</dbReference>
<dbReference type="AlphaFoldDB" id="A0A316YRB6"/>
<keyword evidence="8 9" id="KW-0539">Nucleus</keyword>
<feature type="compositionally biased region" description="Low complexity" evidence="10">
    <location>
        <begin position="245"/>
        <end position="258"/>
    </location>
</feature>
<evidence type="ECO:0000256" key="6">
    <source>
        <dbReference type="ARBA" id="ARBA00022728"/>
    </source>
</evidence>